<dbReference type="NCBIfam" id="TIGR03794">
    <property type="entry name" value="NHLM_micro_HlyD"/>
    <property type="match status" value="1"/>
</dbReference>
<dbReference type="PRINTS" id="PR01490">
    <property type="entry name" value="RTXTOXIND"/>
</dbReference>
<reference evidence="7" key="1">
    <citation type="journal article" date="2015" name="Proc. Natl. Acad. Sci. U.S.A.">
        <title>Networks of energetic and metabolic interactions define dynamics in microbial communities.</title>
        <authorList>
            <person name="Embree M."/>
            <person name="Liu J.K."/>
            <person name="Al-Bassam M.M."/>
            <person name="Zengler K."/>
        </authorList>
    </citation>
    <scope>NUCLEOTIDE SEQUENCE</scope>
</reference>
<organism evidence="7">
    <name type="scientific">hydrocarbon metagenome</name>
    <dbReference type="NCBI Taxonomy" id="938273"/>
    <lineage>
        <taxon>unclassified sequences</taxon>
        <taxon>metagenomes</taxon>
        <taxon>ecological metagenomes</taxon>
    </lineage>
</organism>
<comment type="caution">
    <text evidence="7">The sequence shown here is derived from an EMBL/GenBank/DDBJ whole genome shotgun (WGS) entry which is preliminary data.</text>
</comment>
<evidence type="ECO:0000313" key="7">
    <source>
        <dbReference type="EMBL" id="KUG02630.1"/>
    </source>
</evidence>
<dbReference type="PANTHER" id="PTHR30386">
    <property type="entry name" value="MEMBRANE FUSION SUBUNIT OF EMRAB-TOLC MULTIDRUG EFFLUX PUMP"/>
    <property type="match status" value="1"/>
</dbReference>
<name>A0A0W8E2L7_9ZZZZ</name>
<accession>A0A0W8E2L7</accession>
<evidence type="ECO:0000256" key="4">
    <source>
        <dbReference type="ARBA" id="ARBA00023136"/>
    </source>
</evidence>
<feature type="transmembrane region" description="Helical" evidence="5">
    <location>
        <begin position="31"/>
        <end position="52"/>
    </location>
</feature>
<evidence type="ECO:0000256" key="2">
    <source>
        <dbReference type="ARBA" id="ARBA00022692"/>
    </source>
</evidence>
<dbReference type="GO" id="GO:0016020">
    <property type="term" value="C:membrane"/>
    <property type="evidence" value="ECO:0007669"/>
    <property type="project" value="UniProtKB-SubCell"/>
</dbReference>
<dbReference type="Pfam" id="PF25917">
    <property type="entry name" value="BSH_RND"/>
    <property type="match status" value="1"/>
</dbReference>
<dbReference type="InterPro" id="IPR050739">
    <property type="entry name" value="MFP"/>
</dbReference>
<keyword evidence="2 5" id="KW-0812">Transmembrane</keyword>
<keyword evidence="4 5" id="KW-0472">Membrane</keyword>
<dbReference type="EMBL" id="LNQE01001916">
    <property type="protein sequence ID" value="KUG02630.1"/>
    <property type="molecule type" value="Genomic_DNA"/>
</dbReference>
<dbReference type="AlphaFoldDB" id="A0A0W8E2L7"/>
<dbReference type="InterPro" id="IPR022275">
    <property type="entry name" value="NHPM_bacteriocin_SS_HylD"/>
</dbReference>
<dbReference type="InterPro" id="IPR011053">
    <property type="entry name" value="Single_hybrid_motif"/>
</dbReference>
<dbReference type="InterPro" id="IPR058625">
    <property type="entry name" value="MdtA-like_BSH"/>
</dbReference>
<feature type="domain" description="Multidrug resistance protein MdtA-like barrel-sandwich hybrid" evidence="6">
    <location>
        <begin position="77"/>
        <end position="300"/>
    </location>
</feature>
<gene>
    <name evidence="7" type="ORF">ASZ90_019998</name>
</gene>
<comment type="subcellular location">
    <subcellularLocation>
        <location evidence="1">Membrane</location>
        <topology evidence="1">Single-pass membrane protein</topology>
    </subcellularLocation>
</comment>
<proteinExistence type="predicted"/>
<dbReference type="SUPFAM" id="SSF51230">
    <property type="entry name" value="Single hybrid motif"/>
    <property type="match status" value="1"/>
</dbReference>
<evidence type="ECO:0000256" key="5">
    <source>
        <dbReference type="SAM" id="Phobius"/>
    </source>
</evidence>
<sequence>MSEKKLFRKVSLDRLSSPEELDQRLTVTSPIGWVALVAVGILILAGFLWGFFGSISNKATGGGMIMSSGGISSVIHHANGQITDVSIHDGDYVEKGKVIARIDQTDLIVEINKSMQDLAAAKAIDLDNLELSNSLLNINVYGKIGEIYRNYEVALATLEYQRVYYNARKNQAEYELEQARIQYDQDLEKYDRYKVLYEGGALSKSDFNDAERQLIISELAYNMKKQNVSELPLSELEKAEADFESQKKWLKDTIIVSILDLDNNIKKMQRDLKNNSDIVANVSGRVLELKVKKGDIVQAGSVICTISEEQAVTDSLEAILYVPVEQGKKIMPGMEVNISPSTVKKEENGFMLGNVVSVSKYPSSPQGMMLKLGNQALVEQLSGDSANIEVRVELIMDNGTQSGYKWSTPKGPSILIDDGTFCVGEVKVDQKRPISMVVPFIKKILPI</sequence>
<dbReference type="Gene3D" id="2.40.50.100">
    <property type="match status" value="2"/>
</dbReference>
<evidence type="ECO:0000256" key="3">
    <source>
        <dbReference type="ARBA" id="ARBA00022989"/>
    </source>
</evidence>
<keyword evidence="3 5" id="KW-1133">Transmembrane helix</keyword>
<dbReference type="PANTHER" id="PTHR30386:SF26">
    <property type="entry name" value="TRANSPORT PROTEIN COMB"/>
    <property type="match status" value="1"/>
</dbReference>
<evidence type="ECO:0000256" key="1">
    <source>
        <dbReference type="ARBA" id="ARBA00004167"/>
    </source>
</evidence>
<evidence type="ECO:0000259" key="6">
    <source>
        <dbReference type="Pfam" id="PF25917"/>
    </source>
</evidence>
<protein>
    <submittedName>
        <fullName evidence="7">Membrane-fusion protein</fullName>
    </submittedName>
</protein>